<gene>
    <name evidence="2" type="ORF">C8J55DRAFT_567503</name>
</gene>
<dbReference type="EMBL" id="JANVFS010000070">
    <property type="protein sequence ID" value="KAJ4463540.1"/>
    <property type="molecule type" value="Genomic_DNA"/>
</dbReference>
<evidence type="ECO:0000256" key="1">
    <source>
        <dbReference type="SAM" id="MobiDB-lite"/>
    </source>
</evidence>
<organism evidence="2 3">
    <name type="scientific">Lentinula lateritia</name>
    <dbReference type="NCBI Taxonomy" id="40482"/>
    <lineage>
        <taxon>Eukaryota</taxon>
        <taxon>Fungi</taxon>
        <taxon>Dikarya</taxon>
        <taxon>Basidiomycota</taxon>
        <taxon>Agaricomycotina</taxon>
        <taxon>Agaricomycetes</taxon>
        <taxon>Agaricomycetidae</taxon>
        <taxon>Agaricales</taxon>
        <taxon>Marasmiineae</taxon>
        <taxon>Omphalotaceae</taxon>
        <taxon>Lentinula</taxon>
    </lineage>
</organism>
<evidence type="ECO:0000313" key="2">
    <source>
        <dbReference type="EMBL" id="KAJ4463540.1"/>
    </source>
</evidence>
<feature type="region of interest" description="Disordered" evidence="1">
    <location>
        <begin position="1"/>
        <end position="40"/>
    </location>
</feature>
<dbReference type="Proteomes" id="UP001150238">
    <property type="component" value="Unassembled WGS sequence"/>
</dbReference>
<accession>A0A9W9DCP5</accession>
<reference evidence="2" key="2">
    <citation type="journal article" date="2023" name="Proc. Natl. Acad. Sci. U.S.A.">
        <title>A global phylogenomic analysis of the shiitake genus Lentinula.</title>
        <authorList>
            <person name="Sierra-Patev S."/>
            <person name="Min B."/>
            <person name="Naranjo-Ortiz M."/>
            <person name="Looney B."/>
            <person name="Konkel Z."/>
            <person name="Slot J.C."/>
            <person name="Sakamoto Y."/>
            <person name="Steenwyk J.L."/>
            <person name="Rokas A."/>
            <person name="Carro J."/>
            <person name="Camarero S."/>
            <person name="Ferreira P."/>
            <person name="Molpeceres G."/>
            <person name="Ruiz-Duenas F.J."/>
            <person name="Serrano A."/>
            <person name="Henrissat B."/>
            <person name="Drula E."/>
            <person name="Hughes K.W."/>
            <person name="Mata J.L."/>
            <person name="Ishikawa N.K."/>
            <person name="Vargas-Isla R."/>
            <person name="Ushijima S."/>
            <person name="Smith C.A."/>
            <person name="Donoghue J."/>
            <person name="Ahrendt S."/>
            <person name="Andreopoulos W."/>
            <person name="He G."/>
            <person name="LaButti K."/>
            <person name="Lipzen A."/>
            <person name="Ng V."/>
            <person name="Riley R."/>
            <person name="Sandor L."/>
            <person name="Barry K."/>
            <person name="Martinez A.T."/>
            <person name="Xiao Y."/>
            <person name="Gibbons J.G."/>
            <person name="Terashima K."/>
            <person name="Grigoriev I.V."/>
            <person name="Hibbett D."/>
        </authorList>
    </citation>
    <scope>NUCLEOTIDE SEQUENCE</scope>
    <source>
        <strain evidence="2">Sp2 HRB7682 ss15</strain>
    </source>
</reference>
<sequence>MKTGATSPECSLRSRSKASDQSAKSQVFGLPPPTPSRVYGRKSKARSCMNTPSRIRCPPAASALSTPLRYCSAFVSPPTCTYAMQNLALDYEVPIVLPETLPSSALLLDLISNASPSSSTFMSTLSLSKFKEFMLKMDTDADSDTETEFLPRGLLVKLSSSHEVELKNELHRAHVDLDDDLQGAAKLGTNAHTALNFSSNLLFSTVVIPAARTVLSD</sequence>
<reference evidence="2" key="1">
    <citation type="submission" date="2022-08" db="EMBL/GenBank/DDBJ databases">
        <authorList>
            <consortium name="DOE Joint Genome Institute"/>
            <person name="Min B."/>
            <person name="Riley R."/>
            <person name="Sierra-Patev S."/>
            <person name="Naranjo-Ortiz M."/>
            <person name="Looney B."/>
            <person name="Konkel Z."/>
            <person name="Slot J.C."/>
            <person name="Sakamoto Y."/>
            <person name="Steenwyk J.L."/>
            <person name="Rokas A."/>
            <person name="Carro J."/>
            <person name="Camarero S."/>
            <person name="Ferreira P."/>
            <person name="Molpeceres G."/>
            <person name="Ruiz-Duenas F.J."/>
            <person name="Serrano A."/>
            <person name="Henrissat B."/>
            <person name="Drula E."/>
            <person name="Hughes K.W."/>
            <person name="Mata J.L."/>
            <person name="Ishikawa N.K."/>
            <person name="Vargas-Isla R."/>
            <person name="Ushijima S."/>
            <person name="Smith C.A."/>
            <person name="Ahrendt S."/>
            <person name="Andreopoulos W."/>
            <person name="He G."/>
            <person name="Labutti K."/>
            <person name="Lipzen A."/>
            <person name="Ng V."/>
            <person name="Sandor L."/>
            <person name="Barry K."/>
            <person name="Martinez A.T."/>
            <person name="Xiao Y."/>
            <person name="Gibbons J.G."/>
            <person name="Terashima K."/>
            <person name="Hibbett D.S."/>
            <person name="Grigoriev I.V."/>
        </authorList>
    </citation>
    <scope>NUCLEOTIDE SEQUENCE</scope>
    <source>
        <strain evidence="2">Sp2 HRB7682 ss15</strain>
    </source>
</reference>
<comment type="caution">
    <text evidence="2">The sequence shown here is derived from an EMBL/GenBank/DDBJ whole genome shotgun (WGS) entry which is preliminary data.</text>
</comment>
<evidence type="ECO:0000313" key="3">
    <source>
        <dbReference type="Proteomes" id="UP001150238"/>
    </source>
</evidence>
<name>A0A9W9DCP5_9AGAR</name>
<dbReference type="AlphaFoldDB" id="A0A9W9DCP5"/>
<proteinExistence type="predicted"/>
<protein>
    <submittedName>
        <fullName evidence="2">Uncharacterized protein</fullName>
    </submittedName>
</protein>